<name>A0ABV0SK74_9TELE</name>
<feature type="region of interest" description="Disordered" evidence="1">
    <location>
        <begin position="1"/>
        <end position="42"/>
    </location>
</feature>
<protein>
    <submittedName>
        <fullName evidence="2">Uncharacterized protein</fullName>
    </submittedName>
</protein>
<proteinExistence type="predicted"/>
<sequence>MRDGGVEEDRHREKDTQEDIRKKTSFDTASETMKTPPSSSSTTFCSFPLPFYYHLHPVFPPQTIIRKMTEQVRQSMARDGDVIVIFPLQRNKRETENFSPQLR</sequence>
<comment type="caution">
    <text evidence="2">The sequence shown here is derived from an EMBL/GenBank/DDBJ whole genome shotgun (WGS) entry which is preliminary data.</text>
</comment>
<organism evidence="2 3">
    <name type="scientific">Ilyodon furcidens</name>
    <name type="common">goldbreast splitfin</name>
    <dbReference type="NCBI Taxonomy" id="33524"/>
    <lineage>
        <taxon>Eukaryota</taxon>
        <taxon>Metazoa</taxon>
        <taxon>Chordata</taxon>
        <taxon>Craniata</taxon>
        <taxon>Vertebrata</taxon>
        <taxon>Euteleostomi</taxon>
        <taxon>Actinopterygii</taxon>
        <taxon>Neopterygii</taxon>
        <taxon>Teleostei</taxon>
        <taxon>Neoteleostei</taxon>
        <taxon>Acanthomorphata</taxon>
        <taxon>Ovalentaria</taxon>
        <taxon>Atherinomorphae</taxon>
        <taxon>Cyprinodontiformes</taxon>
        <taxon>Goodeidae</taxon>
        <taxon>Ilyodon</taxon>
    </lineage>
</organism>
<dbReference type="EMBL" id="JAHRIQ010000259">
    <property type="protein sequence ID" value="MEQ2220362.1"/>
    <property type="molecule type" value="Genomic_DNA"/>
</dbReference>
<dbReference type="Proteomes" id="UP001482620">
    <property type="component" value="Unassembled WGS sequence"/>
</dbReference>
<keyword evidence="3" id="KW-1185">Reference proteome</keyword>
<reference evidence="2 3" key="1">
    <citation type="submission" date="2021-06" db="EMBL/GenBank/DDBJ databases">
        <authorList>
            <person name="Palmer J.M."/>
        </authorList>
    </citation>
    <scope>NUCLEOTIDE SEQUENCE [LARGE SCALE GENOMIC DNA]</scope>
    <source>
        <strain evidence="3">if_2019</strain>
        <tissue evidence="2">Muscle</tissue>
    </source>
</reference>
<evidence type="ECO:0000256" key="1">
    <source>
        <dbReference type="SAM" id="MobiDB-lite"/>
    </source>
</evidence>
<gene>
    <name evidence="2" type="ORF">ILYODFUR_004653</name>
</gene>
<accession>A0ABV0SK74</accession>
<feature type="compositionally biased region" description="Basic and acidic residues" evidence="1">
    <location>
        <begin position="1"/>
        <end position="25"/>
    </location>
</feature>
<evidence type="ECO:0000313" key="2">
    <source>
        <dbReference type="EMBL" id="MEQ2220362.1"/>
    </source>
</evidence>
<evidence type="ECO:0000313" key="3">
    <source>
        <dbReference type="Proteomes" id="UP001482620"/>
    </source>
</evidence>